<dbReference type="Proteomes" id="UP001234989">
    <property type="component" value="Chromosome 12"/>
</dbReference>
<dbReference type="SUPFAM" id="SSF53098">
    <property type="entry name" value="Ribonuclease H-like"/>
    <property type="match status" value="1"/>
</dbReference>
<accession>A0AAF0V400</accession>
<keyword evidence="5" id="KW-1185">Reference proteome</keyword>
<gene>
    <name evidence="4" type="ORF">MTR67_051490</name>
</gene>
<sequence length="210" mass="24329">MNQSIVAHQVQDHRYRNYDVYFYGDSILIIVTADPEIVTHWITDVEFDVSFRDVVGLDIEWRPNYGQTQNPVATLQLCVGHSCLIFRLLHCHSPIPQSLVTFLDTYTFAGVEIEVDVEKLERDHGLIVSYSVDLNEAFGLVYQIRKNAGLKELCSVVLLKEMVKPAHITRSRWDYRFLNEEQVEYACIDAFVCFEIEKRLNTSGYGCNWL</sequence>
<dbReference type="AlphaFoldDB" id="A0AAF0V400"/>
<keyword evidence="1" id="KW-0540">Nuclease</keyword>
<dbReference type="GO" id="GO:0005634">
    <property type="term" value="C:nucleus"/>
    <property type="evidence" value="ECO:0007669"/>
    <property type="project" value="TreeGrafter"/>
</dbReference>
<dbReference type="InterPro" id="IPR051132">
    <property type="entry name" value="3-5_Exonuclease_domain"/>
</dbReference>
<dbReference type="EMBL" id="CP133623">
    <property type="protein sequence ID" value="WMV58105.1"/>
    <property type="molecule type" value="Genomic_DNA"/>
</dbReference>
<dbReference type="InterPro" id="IPR012337">
    <property type="entry name" value="RNaseH-like_sf"/>
</dbReference>
<feature type="domain" description="3'-5' exonuclease" evidence="3">
    <location>
        <begin position="53"/>
        <end position="201"/>
    </location>
</feature>
<dbReference type="GO" id="GO:0005737">
    <property type="term" value="C:cytoplasm"/>
    <property type="evidence" value="ECO:0007669"/>
    <property type="project" value="TreeGrafter"/>
</dbReference>
<dbReference type="Pfam" id="PF01612">
    <property type="entry name" value="DNA_pol_A_exo1"/>
    <property type="match status" value="1"/>
</dbReference>
<organism evidence="4 5">
    <name type="scientific">Solanum verrucosum</name>
    <dbReference type="NCBI Taxonomy" id="315347"/>
    <lineage>
        <taxon>Eukaryota</taxon>
        <taxon>Viridiplantae</taxon>
        <taxon>Streptophyta</taxon>
        <taxon>Embryophyta</taxon>
        <taxon>Tracheophyta</taxon>
        <taxon>Spermatophyta</taxon>
        <taxon>Magnoliopsida</taxon>
        <taxon>eudicotyledons</taxon>
        <taxon>Gunneridae</taxon>
        <taxon>Pentapetalae</taxon>
        <taxon>asterids</taxon>
        <taxon>lamiids</taxon>
        <taxon>Solanales</taxon>
        <taxon>Solanaceae</taxon>
        <taxon>Solanoideae</taxon>
        <taxon>Solaneae</taxon>
        <taxon>Solanum</taxon>
    </lineage>
</organism>
<evidence type="ECO:0000313" key="4">
    <source>
        <dbReference type="EMBL" id="WMV58105.1"/>
    </source>
</evidence>
<evidence type="ECO:0000259" key="3">
    <source>
        <dbReference type="Pfam" id="PF01612"/>
    </source>
</evidence>
<evidence type="ECO:0000256" key="1">
    <source>
        <dbReference type="ARBA" id="ARBA00022722"/>
    </source>
</evidence>
<protein>
    <recommendedName>
        <fullName evidence="3">3'-5' exonuclease domain-containing protein</fullName>
    </recommendedName>
</protein>
<evidence type="ECO:0000313" key="5">
    <source>
        <dbReference type="Proteomes" id="UP001234989"/>
    </source>
</evidence>
<dbReference type="PANTHER" id="PTHR13620">
    <property type="entry name" value="3-5 EXONUCLEASE"/>
    <property type="match status" value="1"/>
</dbReference>
<dbReference type="GO" id="GO:0003676">
    <property type="term" value="F:nucleic acid binding"/>
    <property type="evidence" value="ECO:0007669"/>
    <property type="project" value="InterPro"/>
</dbReference>
<dbReference type="InterPro" id="IPR002562">
    <property type="entry name" value="3'-5'_exonuclease_dom"/>
</dbReference>
<dbReference type="Gene3D" id="3.30.420.10">
    <property type="entry name" value="Ribonuclease H-like superfamily/Ribonuclease H"/>
    <property type="match status" value="1"/>
</dbReference>
<dbReference type="PANTHER" id="PTHR13620:SF85">
    <property type="entry name" value="WERNER SYNDROME-LIKE EXONUCLEASE"/>
    <property type="match status" value="1"/>
</dbReference>
<dbReference type="CDD" id="cd06141">
    <property type="entry name" value="WRN_exo"/>
    <property type="match status" value="1"/>
</dbReference>
<dbReference type="GO" id="GO:0008408">
    <property type="term" value="F:3'-5' exonuclease activity"/>
    <property type="evidence" value="ECO:0007669"/>
    <property type="project" value="InterPro"/>
</dbReference>
<name>A0AAF0V400_SOLVR</name>
<evidence type="ECO:0000256" key="2">
    <source>
        <dbReference type="ARBA" id="ARBA00022801"/>
    </source>
</evidence>
<dbReference type="InterPro" id="IPR036397">
    <property type="entry name" value="RNaseH_sf"/>
</dbReference>
<keyword evidence="2" id="KW-0378">Hydrolase</keyword>
<dbReference type="GO" id="GO:0006139">
    <property type="term" value="P:nucleobase-containing compound metabolic process"/>
    <property type="evidence" value="ECO:0007669"/>
    <property type="project" value="InterPro"/>
</dbReference>
<reference evidence="4" key="1">
    <citation type="submission" date="2023-08" db="EMBL/GenBank/DDBJ databases">
        <title>A de novo genome assembly of Solanum verrucosum Schlechtendal, a Mexican diploid species geographically isolated from the other diploid A-genome species in potato relatives.</title>
        <authorList>
            <person name="Hosaka K."/>
        </authorList>
    </citation>
    <scope>NUCLEOTIDE SEQUENCE</scope>
    <source>
        <tissue evidence="4">Young leaves</tissue>
    </source>
</reference>
<proteinExistence type="predicted"/>